<organism evidence="1">
    <name type="scientific">marine metagenome</name>
    <dbReference type="NCBI Taxonomy" id="408172"/>
    <lineage>
        <taxon>unclassified sequences</taxon>
        <taxon>metagenomes</taxon>
        <taxon>ecological metagenomes</taxon>
    </lineage>
</organism>
<sequence length="77" mass="8618">MEFVNGEYLSKIESSVARNVSCCRYAMDSKRRVGILAKGEYTIGLVSRVWWDDMEDVISLKTDAGKSVTFSGSQITM</sequence>
<accession>A0A382MYD8</accession>
<feature type="non-terminal residue" evidence="1">
    <location>
        <position position="77"/>
    </location>
</feature>
<protein>
    <submittedName>
        <fullName evidence="1">Uncharacterized protein</fullName>
    </submittedName>
</protein>
<gene>
    <name evidence="1" type="ORF">METZ01_LOCUS306917</name>
</gene>
<reference evidence="1" key="1">
    <citation type="submission" date="2018-05" db="EMBL/GenBank/DDBJ databases">
        <authorList>
            <person name="Lanie J.A."/>
            <person name="Ng W.-L."/>
            <person name="Kazmierczak K.M."/>
            <person name="Andrzejewski T.M."/>
            <person name="Davidsen T.M."/>
            <person name="Wayne K.J."/>
            <person name="Tettelin H."/>
            <person name="Glass J.I."/>
            <person name="Rusch D."/>
            <person name="Podicherti R."/>
            <person name="Tsui H.-C.T."/>
            <person name="Winkler M.E."/>
        </authorList>
    </citation>
    <scope>NUCLEOTIDE SEQUENCE</scope>
</reference>
<dbReference type="EMBL" id="UINC01096842">
    <property type="protein sequence ID" value="SVC54063.1"/>
    <property type="molecule type" value="Genomic_DNA"/>
</dbReference>
<name>A0A382MYD8_9ZZZZ</name>
<dbReference type="AlphaFoldDB" id="A0A382MYD8"/>
<proteinExistence type="predicted"/>
<evidence type="ECO:0000313" key="1">
    <source>
        <dbReference type="EMBL" id="SVC54063.1"/>
    </source>
</evidence>